<dbReference type="NCBIfam" id="TIGR00079">
    <property type="entry name" value="pept_deformyl"/>
    <property type="match status" value="1"/>
</dbReference>
<protein>
    <recommendedName>
        <fullName evidence="2">Peptide deformylase</fullName>
        <shortName evidence="2">PDF</shortName>
        <ecNumber evidence="2">3.5.1.88</ecNumber>
    </recommendedName>
    <alternativeName>
        <fullName evidence="2">Polypeptide deformylase</fullName>
    </alternativeName>
</protein>
<keyword evidence="2" id="KW-0648">Protein biosynthesis</keyword>
<dbReference type="HAMAP" id="MF_00163">
    <property type="entry name" value="Pep_deformylase"/>
    <property type="match status" value="1"/>
</dbReference>
<evidence type="ECO:0000256" key="1">
    <source>
        <dbReference type="ARBA" id="ARBA00010759"/>
    </source>
</evidence>
<organism evidence="3 4">
    <name type="scientific">Kutzneria buriramensis</name>
    <dbReference type="NCBI Taxonomy" id="1045776"/>
    <lineage>
        <taxon>Bacteria</taxon>
        <taxon>Bacillati</taxon>
        <taxon>Actinomycetota</taxon>
        <taxon>Actinomycetes</taxon>
        <taxon>Pseudonocardiales</taxon>
        <taxon>Pseudonocardiaceae</taxon>
        <taxon>Kutzneria</taxon>
    </lineage>
</organism>
<comment type="caution">
    <text evidence="3">The sequence shown here is derived from an EMBL/GenBank/DDBJ whole genome shotgun (WGS) entry which is preliminary data.</text>
</comment>
<dbReference type="GO" id="GO:0042586">
    <property type="term" value="F:peptide deformylase activity"/>
    <property type="evidence" value="ECO:0007669"/>
    <property type="project" value="UniProtKB-UniRule"/>
</dbReference>
<dbReference type="PANTHER" id="PTHR10458">
    <property type="entry name" value="PEPTIDE DEFORMYLASE"/>
    <property type="match status" value="1"/>
</dbReference>
<feature type="binding site" evidence="2">
    <location>
        <position position="145"/>
    </location>
    <ligand>
        <name>Fe cation</name>
        <dbReference type="ChEBI" id="CHEBI:24875"/>
    </ligand>
</feature>
<dbReference type="EC" id="3.5.1.88" evidence="2"/>
<evidence type="ECO:0000313" key="4">
    <source>
        <dbReference type="Proteomes" id="UP000256269"/>
    </source>
</evidence>
<evidence type="ECO:0000313" key="3">
    <source>
        <dbReference type="EMBL" id="REH38131.1"/>
    </source>
</evidence>
<dbReference type="CDD" id="cd00487">
    <property type="entry name" value="Pep_deformylase"/>
    <property type="match status" value="1"/>
</dbReference>
<keyword evidence="4" id="KW-1185">Reference proteome</keyword>
<dbReference type="PANTHER" id="PTHR10458:SF22">
    <property type="entry name" value="PEPTIDE DEFORMYLASE"/>
    <property type="match status" value="1"/>
</dbReference>
<feature type="active site" evidence="2">
    <location>
        <position position="142"/>
    </location>
</feature>
<keyword evidence="2" id="KW-0479">Metal-binding</keyword>
<dbReference type="Gene3D" id="3.90.45.10">
    <property type="entry name" value="Peptide deformylase"/>
    <property type="match status" value="1"/>
</dbReference>
<keyword evidence="2" id="KW-0378">Hydrolase</keyword>
<dbReference type="AlphaFoldDB" id="A0A3E0H4V0"/>
<dbReference type="PRINTS" id="PR01576">
    <property type="entry name" value="PDEFORMYLASE"/>
</dbReference>
<dbReference type="SUPFAM" id="SSF56420">
    <property type="entry name" value="Peptide deformylase"/>
    <property type="match status" value="1"/>
</dbReference>
<comment type="similarity">
    <text evidence="1 2">Belongs to the polypeptide deformylase family.</text>
</comment>
<evidence type="ECO:0000256" key="2">
    <source>
        <dbReference type="HAMAP-Rule" id="MF_00163"/>
    </source>
</evidence>
<name>A0A3E0H4V0_9PSEU</name>
<accession>A0A3E0H4V0</accession>
<dbReference type="InterPro" id="IPR036821">
    <property type="entry name" value="Peptide_deformylase_sf"/>
</dbReference>
<gene>
    <name evidence="2" type="primary">def</name>
    <name evidence="3" type="ORF">BCF44_114156</name>
</gene>
<dbReference type="Pfam" id="PF01327">
    <property type="entry name" value="Pep_deformylase"/>
    <property type="match status" value="1"/>
</dbReference>
<dbReference type="InterPro" id="IPR023635">
    <property type="entry name" value="Peptide_deformylase"/>
</dbReference>
<feature type="binding site" evidence="2">
    <location>
        <position position="99"/>
    </location>
    <ligand>
        <name>Fe cation</name>
        <dbReference type="ChEBI" id="CHEBI:24875"/>
    </ligand>
</feature>
<dbReference type="Proteomes" id="UP000256269">
    <property type="component" value="Unassembled WGS sequence"/>
</dbReference>
<dbReference type="GO" id="GO:0006412">
    <property type="term" value="P:translation"/>
    <property type="evidence" value="ECO:0007669"/>
    <property type="project" value="UniProtKB-UniRule"/>
</dbReference>
<dbReference type="EMBL" id="QUNO01000014">
    <property type="protein sequence ID" value="REH38131.1"/>
    <property type="molecule type" value="Genomic_DNA"/>
</dbReference>
<dbReference type="PIRSF" id="PIRSF004749">
    <property type="entry name" value="Pep_def"/>
    <property type="match status" value="1"/>
</dbReference>
<sequence length="189" mass="21039">MTVNDPSLDAMTVLPVRLFGDPVLTEPAAPITDFDAELRRLVKDLHDTLDDQQGSGLAAPQLGIGRRVFVFDVMGTRGHLVNPTLQFPDEQEQDGPEGCLSMPGLYFDTKRRMNVVAKGYTMHGDALQIVGDGFLARCLQHETDHLDGVLFIDRMDSERRRAAMREILAADWHGTVKVSPHGGGFWQRR</sequence>
<keyword evidence="2" id="KW-0408">Iron</keyword>
<reference evidence="3 4" key="1">
    <citation type="submission" date="2018-08" db="EMBL/GenBank/DDBJ databases">
        <title>Genomic Encyclopedia of Archaeal and Bacterial Type Strains, Phase II (KMG-II): from individual species to whole genera.</title>
        <authorList>
            <person name="Goeker M."/>
        </authorList>
    </citation>
    <scope>NUCLEOTIDE SEQUENCE [LARGE SCALE GENOMIC DNA]</scope>
    <source>
        <strain evidence="3 4">DSM 45791</strain>
    </source>
</reference>
<dbReference type="NCBIfam" id="NF001159">
    <property type="entry name" value="PRK00150.1-3"/>
    <property type="match status" value="1"/>
</dbReference>
<proteinExistence type="inferred from homology"/>
<comment type="catalytic activity">
    <reaction evidence="2">
        <text>N-terminal N-formyl-L-methionyl-[peptide] + H2O = N-terminal L-methionyl-[peptide] + formate</text>
        <dbReference type="Rhea" id="RHEA:24420"/>
        <dbReference type="Rhea" id="RHEA-COMP:10639"/>
        <dbReference type="Rhea" id="RHEA-COMP:10640"/>
        <dbReference type="ChEBI" id="CHEBI:15377"/>
        <dbReference type="ChEBI" id="CHEBI:15740"/>
        <dbReference type="ChEBI" id="CHEBI:49298"/>
        <dbReference type="ChEBI" id="CHEBI:64731"/>
        <dbReference type="EC" id="3.5.1.88"/>
    </reaction>
</comment>
<comment type="cofactor">
    <cofactor evidence="2">
        <name>Fe(2+)</name>
        <dbReference type="ChEBI" id="CHEBI:29033"/>
    </cofactor>
    <text evidence="2">Binds 1 Fe(2+) ion.</text>
</comment>
<comment type="function">
    <text evidence="2">Removes the formyl group from the N-terminal Met of newly synthesized proteins. Requires at least a dipeptide for an efficient rate of reaction. N-terminal L-methionine is a prerequisite for activity but the enzyme has broad specificity at other positions.</text>
</comment>
<dbReference type="GO" id="GO:0046872">
    <property type="term" value="F:metal ion binding"/>
    <property type="evidence" value="ECO:0007669"/>
    <property type="project" value="UniProtKB-KW"/>
</dbReference>
<feature type="binding site" evidence="2">
    <location>
        <position position="141"/>
    </location>
    <ligand>
        <name>Fe cation</name>
        <dbReference type="ChEBI" id="CHEBI:24875"/>
    </ligand>
</feature>